<dbReference type="KEGG" id="cdet:87944563"/>
<sequence length="75" mass="7250">MGRSGYDTTDLGSFVRSNPRWAGGNRAGAGAGQKSAGKAFGPPVTTGPMQQAGSAAGSASASSKNRGGGAVPPKK</sequence>
<accession>A0AAX4II39</accession>
<protein>
    <submittedName>
        <fullName evidence="2">Uncharacterized protein</fullName>
    </submittedName>
</protein>
<evidence type="ECO:0000313" key="2">
    <source>
        <dbReference type="EMBL" id="WQF83046.1"/>
    </source>
</evidence>
<keyword evidence="3" id="KW-1185">Reference proteome</keyword>
<feature type="region of interest" description="Disordered" evidence="1">
    <location>
        <begin position="1"/>
        <end position="75"/>
    </location>
</feature>
<evidence type="ECO:0000256" key="1">
    <source>
        <dbReference type="SAM" id="MobiDB-lite"/>
    </source>
</evidence>
<dbReference type="AlphaFoldDB" id="A0AAX4II39"/>
<proteinExistence type="predicted"/>
<feature type="compositionally biased region" description="Low complexity" evidence="1">
    <location>
        <begin position="52"/>
        <end position="65"/>
    </location>
</feature>
<evidence type="ECO:0000313" key="3">
    <source>
        <dbReference type="Proteomes" id="UP001322277"/>
    </source>
</evidence>
<gene>
    <name evidence="2" type="ORF">CDEST_08060</name>
</gene>
<dbReference type="EMBL" id="CP137309">
    <property type="protein sequence ID" value="WQF83046.1"/>
    <property type="molecule type" value="Genomic_DNA"/>
</dbReference>
<dbReference type="GeneID" id="87944563"/>
<feature type="compositionally biased region" description="Gly residues" evidence="1">
    <location>
        <begin position="66"/>
        <end position="75"/>
    </location>
</feature>
<organism evidence="2 3">
    <name type="scientific">Colletotrichum destructivum</name>
    <dbReference type="NCBI Taxonomy" id="34406"/>
    <lineage>
        <taxon>Eukaryota</taxon>
        <taxon>Fungi</taxon>
        <taxon>Dikarya</taxon>
        <taxon>Ascomycota</taxon>
        <taxon>Pezizomycotina</taxon>
        <taxon>Sordariomycetes</taxon>
        <taxon>Hypocreomycetidae</taxon>
        <taxon>Glomerellales</taxon>
        <taxon>Glomerellaceae</taxon>
        <taxon>Colletotrichum</taxon>
        <taxon>Colletotrichum destructivum species complex</taxon>
    </lineage>
</organism>
<feature type="compositionally biased region" description="Polar residues" evidence="1">
    <location>
        <begin position="1"/>
        <end position="11"/>
    </location>
</feature>
<dbReference type="RefSeq" id="XP_062780270.1">
    <property type="nucleotide sequence ID" value="XM_062924219.1"/>
</dbReference>
<dbReference type="Proteomes" id="UP001322277">
    <property type="component" value="Chromosome 5"/>
</dbReference>
<name>A0AAX4II39_9PEZI</name>
<reference evidence="3" key="1">
    <citation type="journal article" date="2023" name="bioRxiv">
        <title>Complete genome of the Medicago anthracnose fungus, Colletotrichum destructivum, reveals a mini-chromosome-like region within a core chromosome.</title>
        <authorList>
            <person name="Lapalu N."/>
            <person name="Simon A."/>
            <person name="Lu A."/>
            <person name="Plaumann P.-L."/>
            <person name="Amselem J."/>
            <person name="Pigne S."/>
            <person name="Auger A."/>
            <person name="Koch C."/>
            <person name="Dallery J.-F."/>
            <person name="O'Connell R.J."/>
        </authorList>
    </citation>
    <scope>NUCLEOTIDE SEQUENCE [LARGE SCALE GENOMIC DNA]</scope>
    <source>
        <strain evidence="3">CBS 520.97</strain>
    </source>
</reference>
<feature type="compositionally biased region" description="Low complexity" evidence="1">
    <location>
        <begin position="32"/>
        <end position="41"/>
    </location>
</feature>